<accession>A0ABT2U836</accession>
<dbReference type="Proteomes" id="UP001652445">
    <property type="component" value="Unassembled WGS sequence"/>
</dbReference>
<keyword evidence="5" id="KW-1185">Reference proteome</keyword>
<evidence type="ECO:0000313" key="4">
    <source>
        <dbReference type="EMBL" id="MCU6790793.1"/>
    </source>
</evidence>
<keyword evidence="3" id="KW-0472">Membrane</keyword>
<evidence type="ECO:0008006" key="6">
    <source>
        <dbReference type="Google" id="ProtNLM"/>
    </source>
</evidence>
<dbReference type="InterPro" id="IPR036869">
    <property type="entry name" value="J_dom_sf"/>
</dbReference>
<dbReference type="SUPFAM" id="SSF46565">
    <property type="entry name" value="Chaperone J-domain"/>
    <property type="match status" value="1"/>
</dbReference>
<gene>
    <name evidence="4" type="ORF">OB236_01515</name>
</gene>
<dbReference type="Gene3D" id="1.10.287.110">
    <property type="entry name" value="DnaJ domain"/>
    <property type="match status" value="1"/>
</dbReference>
<protein>
    <recommendedName>
        <fullName evidence="6">J domain-containing protein</fullName>
    </recommendedName>
</protein>
<keyword evidence="1" id="KW-0235">DNA replication</keyword>
<comment type="caution">
    <text evidence="4">The sequence shown here is derived from an EMBL/GenBank/DDBJ whole genome shotgun (WGS) entry which is preliminary data.</text>
</comment>
<evidence type="ECO:0000256" key="2">
    <source>
        <dbReference type="ARBA" id="ARBA00023016"/>
    </source>
</evidence>
<name>A0ABT2U836_9BACL</name>
<evidence type="ECO:0000313" key="5">
    <source>
        <dbReference type="Proteomes" id="UP001652445"/>
    </source>
</evidence>
<keyword evidence="3" id="KW-1133">Transmembrane helix</keyword>
<evidence type="ECO:0000256" key="3">
    <source>
        <dbReference type="SAM" id="Phobius"/>
    </source>
</evidence>
<reference evidence="4 5" key="1">
    <citation type="submission" date="2022-09" db="EMBL/GenBank/DDBJ databases">
        <authorList>
            <person name="Han X.L."/>
            <person name="Wang Q."/>
            <person name="Lu T."/>
        </authorList>
    </citation>
    <scope>NUCLEOTIDE SEQUENCE [LARGE SCALE GENOMIC DNA]</scope>
    <source>
        <strain evidence="4 5">WQ 127069</strain>
    </source>
</reference>
<organism evidence="4 5">
    <name type="scientific">Paenibacillus baimaensis</name>
    <dbReference type="NCBI Taxonomy" id="2982185"/>
    <lineage>
        <taxon>Bacteria</taxon>
        <taxon>Bacillati</taxon>
        <taxon>Bacillota</taxon>
        <taxon>Bacilli</taxon>
        <taxon>Bacillales</taxon>
        <taxon>Paenibacillaceae</taxon>
        <taxon>Paenibacillus</taxon>
    </lineage>
</organism>
<sequence length="138" mass="15923">MQDRRQACAVLGLTEDAIEKEIEDRYFFLMKRYKYLDADEQPSPGEPIFAKINEAYRFLIGYAPLQPVVFRELGWKDKVQHVRDNYMMEITYSVVLVLFIFAVGVGVTELYWAFKAGTNNIGVYSPTDLPMSEHAGKK</sequence>
<evidence type="ECO:0000256" key="1">
    <source>
        <dbReference type="ARBA" id="ARBA00022705"/>
    </source>
</evidence>
<proteinExistence type="predicted"/>
<feature type="transmembrane region" description="Helical" evidence="3">
    <location>
        <begin position="90"/>
        <end position="114"/>
    </location>
</feature>
<dbReference type="RefSeq" id="WP_076229762.1">
    <property type="nucleotide sequence ID" value="NZ_JAOQIO010000006.1"/>
</dbReference>
<dbReference type="EMBL" id="JAOQIO010000006">
    <property type="protein sequence ID" value="MCU6790793.1"/>
    <property type="molecule type" value="Genomic_DNA"/>
</dbReference>
<keyword evidence="2" id="KW-0346">Stress response</keyword>
<keyword evidence="3" id="KW-0812">Transmembrane</keyword>